<dbReference type="OrthoDB" id="28335at2759"/>
<keyword evidence="3" id="KW-1185">Reference proteome</keyword>
<dbReference type="AlphaFoldDB" id="A0A9P0K413"/>
<feature type="region of interest" description="Disordered" evidence="1">
    <location>
        <begin position="117"/>
        <end position="150"/>
    </location>
</feature>
<evidence type="ECO:0000313" key="3">
    <source>
        <dbReference type="Proteomes" id="UP001152888"/>
    </source>
</evidence>
<name>A0A9P0K413_ACAOB</name>
<reference evidence="2" key="1">
    <citation type="submission" date="2022-03" db="EMBL/GenBank/DDBJ databases">
        <authorList>
            <person name="Sayadi A."/>
        </authorList>
    </citation>
    <scope>NUCLEOTIDE SEQUENCE</scope>
</reference>
<organism evidence="2 3">
    <name type="scientific">Acanthoscelides obtectus</name>
    <name type="common">Bean weevil</name>
    <name type="synonym">Bruchus obtectus</name>
    <dbReference type="NCBI Taxonomy" id="200917"/>
    <lineage>
        <taxon>Eukaryota</taxon>
        <taxon>Metazoa</taxon>
        <taxon>Ecdysozoa</taxon>
        <taxon>Arthropoda</taxon>
        <taxon>Hexapoda</taxon>
        <taxon>Insecta</taxon>
        <taxon>Pterygota</taxon>
        <taxon>Neoptera</taxon>
        <taxon>Endopterygota</taxon>
        <taxon>Coleoptera</taxon>
        <taxon>Polyphaga</taxon>
        <taxon>Cucujiformia</taxon>
        <taxon>Chrysomeloidea</taxon>
        <taxon>Chrysomelidae</taxon>
        <taxon>Bruchinae</taxon>
        <taxon>Bruchini</taxon>
        <taxon>Acanthoscelides</taxon>
    </lineage>
</organism>
<accession>A0A9P0K413</accession>
<comment type="caution">
    <text evidence="2">The sequence shown here is derived from an EMBL/GenBank/DDBJ whole genome shotgun (WGS) entry which is preliminary data.</text>
</comment>
<feature type="compositionally biased region" description="Basic and acidic residues" evidence="1">
    <location>
        <begin position="128"/>
        <end position="148"/>
    </location>
</feature>
<evidence type="ECO:0000256" key="1">
    <source>
        <dbReference type="SAM" id="MobiDB-lite"/>
    </source>
</evidence>
<dbReference type="Proteomes" id="UP001152888">
    <property type="component" value="Unassembled WGS sequence"/>
</dbReference>
<dbReference type="EMBL" id="CAKOFQ010006736">
    <property type="protein sequence ID" value="CAH1966723.1"/>
    <property type="molecule type" value="Genomic_DNA"/>
</dbReference>
<gene>
    <name evidence="2" type="ORF">ACAOBT_LOCUS7009</name>
</gene>
<evidence type="ECO:0000313" key="2">
    <source>
        <dbReference type="EMBL" id="CAH1966723.1"/>
    </source>
</evidence>
<protein>
    <submittedName>
        <fullName evidence="2">Uncharacterized protein</fullName>
    </submittedName>
</protein>
<sequence>MHLRLFLCTIKGNKLFDSTTYFFKKTYNMENILNKDTDNPHLISEIKTEDDVDMDCEELHEGSITEYQSPSSKELSTEIEGNIVKHEYSEDMIKQEPLPQKHEDMLDLGTDIILPQTAQNASSQPPKQKKESKSKKELEEEEREKMQSEEALESINMTIKWAQKNNSTLATLTSLRRLREDVIAKIYHGKRQTTLEKYLQNT</sequence>
<proteinExistence type="predicted"/>